<keyword evidence="2" id="KW-0964">Secreted</keyword>
<feature type="signal peptide" evidence="3">
    <location>
        <begin position="1"/>
        <end position="25"/>
    </location>
</feature>
<dbReference type="AlphaFoldDB" id="A0AB37U9A1"/>
<keyword evidence="5" id="KW-1185">Reference proteome</keyword>
<evidence type="ECO:0000256" key="1">
    <source>
        <dbReference type="ARBA" id="ARBA00004613"/>
    </source>
</evidence>
<dbReference type="PANTHER" id="PTHR10009">
    <property type="entry name" value="PROTEIN YELLOW-RELATED"/>
    <property type="match status" value="1"/>
</dbReference>
<evidence type="ECO:0008006" key="6">
    <source>
        <dbReference type="Google" id="ProtNLM"/>
    </source>
</evidence>
<dbReference type="Proteomes" id="UP000282574">
    <property type="component" value="Unassembled WGS sequence"/>
</dbReference>
<protein>
    <recommendedName>
        <fullName evidence="6">Yellow</fullName>
    </recommendedName>
</protein>
<keyword evidence="3" id="KW-0732">Signal</keyword>
<dbReference type="SUPFAM" id="SSF63829">
    <property type="entry name" value="Calcium-dependent phosphotriesterase"/>
    <property type="match status" value="1"/>
</dbReference>
<dbReference type="Pfam" id="PF03022">
    <property type="entry name" value="MRJP"/>
    <property type="match status" value="1"/>
</dbReference>
<evidence type="ECO:0000256" key="3">
    <source>
        <dbReference type="SAM" id="SignalP"/>
    </source>
</evidence>
<dbReference type="RefSeq" id="WP_199755975.1">
    <property type="nucleotide sequence ID" value="NZ_JAVKZF010000004.1"/>
</dbReference>
<evidence type="ECO:0000256" key="2">
    <source>
        <dbReference type="ARBA" id="ARBA00022525"/>
    </source>
</evidence>
<comment type="caution">
    <text evidence="4">The sequence shown here is derived from an EMBL/GenBank/DDBJ whole genome shotgun (WGS) entry which is preliminary data.</text>
</comment>
<proteinExistence type="predicted"/>
<sequence length="391" mass="42847">MQVYGMSILLVAIALLSGSQIDANATPQNYLAQSTSTKQPQRGTLEVVAELPLRPWNHAVTGDGRIFATVVRSDREQPALIEITGRNSYKPFPDASWNATFGSSPNVLNRPQGIQIDEQNRLWVIDQGSWQIMPDKGRLPLPDQPPKLVAFDLNTGKLVYRLNLSRDAAPVPNSLPQDLAVDERNGFVYLADSQSPAIIAINLQQKTARRFTAHPSLQPENIDLVVEGKVLSRPDDTGKLTPARIGINPISLSADRETLFYGAMTGKSLWSVPTKLFRDGVEDKAIAAAIRRVGAKPVSDGISTDTQGNHYITNLAENAISVLTSNGKLSQLVQDDRLIWSDSLSFGELSWLYVAVIQLNRSLLLNPKTDVGKPPYLIVRVWTGTQGIPGR</sequence>
<evidence type="ECO:0000313" key="5">
    <source>
        <dbReference type="Proteomes" id="UP000282574"/>
    </source>
</evidence>
<dbReference type="EMBL" id="RSCK01000155">
    <property type="protein sequence ID" value="RUS99258.1"/>
    <property type="molecule type" value="Genomic_DNA"/>
</dbReference>
<comment type="subcellular location">
    <subcellularLocation>
        <location evidence="1">Secreted</location>
    </subcellularLocation>
</comment>
<gene>
    <name evidence="4" type="ORF">DSM107010_68920</name>
</gene>
<accession>A0AB37U9A1</accession>
<dbReference type="InterPro" id="IPR017996">
    <property type="entry name" value="MRJP/yellow-related"/>
</dbReference>
<dbReference type="Gene3D" id="2.120.10.30">
    <property type="entry name" value="TolB, C-terminal domain"/>
    <property type="match status" value="1"/>
</dbReference>
<reference evidence="4 5" key="1">
    <citation type="journal article" date="2019" name="Genome Biol. Evol.">
        <title>Day and night: Metabolic profiles and evolutionary relationships of six axenic non-marine cyanobacteria.</title>
        <authorList>
            <person name="Will S.E."/>
            <person name="Henke P."/>
            <person name="Boedeker C."/>
            <person name="Huang S."/>
            <person name="Brinkmann H."/>
            <person name="Rohde M."/>
            <person name="Jarek M."/>
            <person name="Friedl T."/>
            <person name="Seufert S."/>
            <person name="Schumacher M."/>
            <person name="Overmann J."/>
            <person name="Neumann-Schaal M."/>
            <person name="Petersen J."/>
        </authorList>
    </citation>
    <scope>NUCLEOTIDE SEQUENCE [LARGE SCALE GENOMIC DNA]</scope>
    <source>
        <strain evidence="4 5">SAG 39.79</strain>
    </source>
</reference>
<feature type="chain" id="PRO_5044212986" description="Yellow" evidence="3">
    <location>
        <begin position="26"/>
        <end position="391"/>
    </location>
</feature>
<dbReference type="PANTHER" id="PTHR10009:SF18">
    <property type="entry name" value="PROTEIN YELLOW-LIKE PROTEIN"/>
    <property type="match status" value="1"/>
</dbReference>
<evidence type="ECO:0000313" key="4">
    <source>
        <dbReference type="EMBL" id="RUS99258.1"/>
    </source>
</evidence>
<organism evidence="4 5">
    <name type="scientific">Chroococcidiopsis cubana SAG 39.79</name>
    <dbReference type="NCBI Taxonomy" id="388085"/>
    <lineage>
        <taxon>Bacteria</taxon>
        <taxon>Bacillati</taxon>
        <taxon>Cyanobacteriota</taxon>
        <taxon>Cyanophyceae</taxon>
        <taxon>Chroococcidiopsidales</taxon>
        <taxon>Chroococcidiopsidaceae</taxon>
        <taxon>Chroococcidiopsis</taxon>
    </lineage>
</organism>
<dbReference type="GO" id="GO:0005576">
    <property type="term" value="C:extracellular region"/>
    <property type="evidence" value="ECO:0007669"/>
    <property type="project" value="UniProtKB-SubCell"/>
</dbReference>
<name>A0AB37U9A1_9CYAN</name>
<dbReference type="InterPro" id="IPR011042">
    <property type="entry name" value="6-blade_b-propeller_TolB-like"/>
</dbReference>